<evidence type="ECO:0000256" key="2">
    <source>
        <dbReference type="ARBA" id="ARBA00005189"/>
    </source>
</evidence>
<evidence type="ECO:0000256" key="3">
    <source>
        <dbReference type="ARBA" id="ARBA00009587"/>
    </source>
</evidence>
<sequence length="710" mass="75403">MEWERISDTGQIWRVRVQLVDRPGTLSALTARLSAHECNLLAVTVLPVSGSDTSEGNVVDDFVLRAPARMTADHLRALVESDSVTCCGLTTGSVNDLVDPETTLLRLTRAALAGTITVAEAIRRLLGADSMEPAARAREQALLDATGHAATITAAGNSTRYTRAWAPYVDGELARVEALLELVAPTQEAPASPATDPERREIPGAEPEAPPATTLATPHVRQLSSLDVQFLNAETASTVIHVGGLTILDPSDLPGGVLTAPALRDVIASRLHLVPPLRWTLRTVPLGIDLPYWDDEQPVDLHYHVRAIDLRHEGNGSTSDGALRDLVARLDATHLDRSKPLWEAYLISGLDGGRQALYTKVHHAVIDGVSGAEVMAAVMDLTPEPFAVPPSTTHGPEYVAPRALRLIGRTARRAATKPARLARAARSIAPHIADVPGIMALPGVDGVARKTRRSTTSTQPERPGAPPMTPFNQRITARRSIATTSIPLADIKTAKNAWGCTVNDIVMAVCTTAIRRWLSDNDALPTKPLVASMPVSVRTPEQHGTAGNQIGFMPTILPTHEPDPARRIAHLTDGIAAAKQRFAHAPATLLHAATEALPQLLHGVASRAVFAAAGIAAPPFNLLISNVPGPQMPLYVAGAKVLHNYPVSVISDFTGGLNITVMSYNGNIDFGLVTCPDLIPALDVLASHLHDAMTEILQLATADASGARVG</sequence>
<dbReference type="PANTHER" id="PTHR31650">
    <property type="entry name" value="O-ACYLTRANSFERASE (WSD1-LIKE) FAMILY PROTEIN"/>
    <property type="match status" value="1"/>
</dbReference>
<accession>A0A927PM66</accession>
<protein>
    <recommendedName>
        <fullName evidence="4 11">Diacylglycerol O-acyltransferase</fullName>
        <ecNumber evidence="4 11">2.3.1.20</ecNumber>
    </recommendedName>
</protein>
<dbReference type="GO" id="GO:0071731">
    <property type="term" value="P:response to nitric oxide"/>
    <property type="evidence" value="ECO:0007669"/>
    <property type="project" value="TreeGrafter"/>
</dbReference>
<dbReference type="Pfam" id="PF06974">
    <property type="entry name" value="WS_DGAT_C"/>
    <property type="match status" value="1"/>
</dbReference>
<evidence type="ECO:0000256" key="1">
    <source>
        <dbReference type="ARBA" id="ARBA00004771"/>
    </source>
</evidence>
<evidence type="ECO:0000256" key="4">
    <source>
        <dbReference type="ARBA" id="ARBA00013244"/>
    </source>
</evidence>
<dbReference type="InterPro" id="IPR009721">
    <property type="entry name" value="O-acyltransferase_WSD1_C"/>
</dbReference>
<proteinExistence type="inferred from homology"/>
<comment type="similarity">
    <text evidence="3 11">Belongs to the long-chain O-acyltransferase family.</text>
</comment>
<evidence type="ECO:0000259" key="13">
    <source>
        <dbReference type="PROSITE" id="PS51671"/>
    </source>
</evidence>
<dbReference type="InterPro" id="IPR045865">
    <property type="entry name" value="ACT-like_dom_sf"/>
</dbReference>
<comment type="pathway">
    <text evidence="2">Lipid metabolism.</text>
</comment>
<keyword evidence="7 11" id="KW-0319">Glycerol metabolism</keyword>
<keyword evidence="9 11" id="KW-0012">Acyltransferase</keyword>
<keyword evidence="8 11" id="KW-0443">Lipid metabolism</keyword>
<feature type="compositionally biased region" description="Low complexity" evidence="12">
    <location>
        <begin position="204"/>
        <end position="216"/>
    </location>
</feature>
<keyword evidence="5 11" id="KW-0444">Lipid biosynthesis</keyword>
<dbReference type="RefSeq" id="WP_192038576.1">
    <property type="nucleotide sequence ID" value="NZ_JACYWE010000003.1"/>
</dbReference>
<reference evidence="14" key="1">
    <citation type="submission" date="2020-09" db="EMBL/GenBank/DDBJ databases">
        <title>Hoyosella lacisalsi sp. nov., a halotolerant actinobacterium isolated from soil of Lake Gudzhirganskoe.</title>
        <authorList>
            <person name="Yang Q."/>
            <person name="Guo P.Y."/>
            <person name="Liu S.W."/>
            <person name="Li F.N."/>
            <person name="Sun C.H."/>
        </authorList>
    </citation>
    <scope>NUCLEOTIDE SEQUENCE</scope>
    <source>
        <strain evidence="14">G463</strain>
    </source>
</reference>
<dbReference type="InterPro" id="IPR045034">
    <property type="entry name" value="O-acyltransferase_WSD1-like"/>
</dbReference>
<dbReference type="InterPro" id="IPR002912">
    <property type="entry name" value="ACT_dom"/>
</dbReference>
<dbReference type="SUPFAM" id="SSF55021">
    <property type="entry name" value="ACT-like"/>
    <property type="match status" value="1"/>
</dbReference>
<feature type="region of interest" description="Disordered" evidence="12">
    <location>
        <begin position="186"/>
        <end position="216"/>
    </location>
</feature>
<dbReference type="GO" id="GO:0006071">
    <property type="term" value="P:glycerol metabolic process"/>
    <property type="evidence" value="ECO:0007669"/>
    <property type="project" value="UniProtKB-KW"/>
</dbReference>
<dbReference type="GO" id="GO:0001666">
    <property type="term" value="P:response to hypoxia"/>
    <property type="evidence" value="ECO:0007669"/>
    <property type="project" value="TreeGrafter"/>
</dbReference>
<evidence type="ECO:0000256" key="9">
    <source>
        <dbReference type="ARBA" id="ARBA00023315"/>
    </source>
</evidence>
<dbReference type="GO" id="GO:0004144">
    <property type="term" value="F:diacylglycerol O-acyltransferase activity"/>
    <property type="evidence" value="ECO:0007669"/>
    <property type="project" value="UniProtKB-EC"/>
</dbReference>
<dbReference type="SUPFAM" id="SSF52777">
    <property type="entry name" value="CoA-dependent acyltransferases"/>
    <property type="match status" value="2"/>
</dbReference>
<dbReference type="EC" id="2.3.1.20" evidence="4 11"/>
<dbReference type="EMBL" id="JACYWE010000003">
    <property type="protein sequence ID" value="MBD8506107.1"/>
    <property type="molecule type" value="Genomic_DNA"/>
</dbReference>
<feature type="region of interest" description="Disordered" evidence="12">
    <location>
        <begin position="449"/>
        <end position="471"/>
    </location>
</feature>
<comment type="caution">
    <text evidence="14">The sequence shown here is derived from an EMBL/GenBank/DDBJ whole genome shotgun (WGS) entry which is preliminary data.</text>
</comment>
<gene>
    <name evidence="14" type="ORF">HT102_06385</name>
</gene>
<evidence type="ECO:0000256" key="10">
    <source>
        <dbReference type="ARBA" id="ARBA00048109"/>
    </source>
</evidence>
<dbReference type="CDD" id="cd02116">
    <property type="entry name" value="ACT"/>
    <property type="match status" value="1"/>
</dbReference>
<feature type="domain" description="ACT" evidence="13">
    <location>
        <begin position="14"/>
        <end position="89"/>
    </location>
</feature>
<dbReference type="Proteomes" id="UP000642993">
    <property type="component" value="Unassembled WGS sequence"/>
</dbReference>
<name>A0A927PM66_9ACTN</name>
<keyword evidence="6 11" id="KW-0808">Transferase</keyword>
<dbReference type="NCBIfam" id="TIGR02946">
    <property type="entry name" value="acyl_WS_DGAT"/>
    <property type="match status" value="1"/>
</dbReference>
<dbReference type="InterPro" id="IPR004255">
    <property type="entry name" value="O-acyltransferase_WSD1_N"/>
</dbReference>
<dbReference type="PANTHER" id="PTHR31650:SF1">
    <property type="entry name" value="WAX ESTER SYNTHASE_DIACYLGLYCEROL ACYLTRANSFERASE 4-RELATED"/>
    <property type="match status" value="1"/>
</dbReference>
<keyword evidence="15" id="KW-1185">Reference proteome</keyword>
<comment type="catalytic activity">
    <reaction evidence="10 11">
        <text>an acyl-CoA + a 1,2-diacyl-sn-glycerol = a triacyl-sn-glycerol + CoA</text>
        <dbReference type="Rhea" id="RHEA:10868"/>
        <dbReference type="ChEBI" id="CHEBI:17815"/>
        <dbReference type="ChEBI" id="CHEBI:57287"/>
        <dbReference type="ChEBI" id="CHEBI:58342"/>
        <dbReference type="ChEBI" id="CHEBI:64615"/>
        <dbReference type="EC" id="2.3.1.20"/>
    </reaction>
</comment>
<dbReference type="Pfam" id="PF03007">
    <property type="entry name" value="WS_DGAT_cat"/>
    <property type="match status" value="1"/>
</dbReference>
<organism evidence="14 15">
    <name type="scientific">Lolliginicoccus lacisalsi</name>
    <dbReference type="NCBI Taxonomy" id="2742202"/>
    <lineage>
        <taxon>Bacteria</taxon>
        <taxon>Bacillati</taxon>
        <taxon>Actinomycetota</taxon>
        <taxon>Actinomycetes</taxon>
        <taxon>Mycobacteriales</taxon>
        <taxon>Hoyosellaceae</taxon>
        <taxon>Lolliginicoccus</taxon>
    </lineage>
</organism>
<dbReference type="InterPro" id="IPR014292">
    <property type="entry name" value="Acyl_transf_WS/DGAT"/>
</dbReference>
<evidence type="ECO:0000256" key="11">
    <source>
        <dbReference type="RuleBase" id="RU361241"/>
    </source>
</evidence>
<comment type="pathway">
    <text evidence="1 11">Glycerolipid metabolism; triacylglycerol biosynthesis.</text>
</comment>
<evidence type="ECO:0000256" key="7">
    <source>
        <dbReference type="ARBA" id="ARBA00022798"/>
    </source>
</evidence>
<dbReference type="PROSITE" id="PS51671">
    <property type="entry name" value="ACT"/>
    <property type="match status" value="1"/>
</dbReference>
<dbReference type="GO" id="GO:0019432">
    <property type="term" value="P:triglyceride biosynthetic process"/>
    <property type="evidence" value="ECO:0007669"/>
    <property type="project" value="TreeGrafter"/>
</dbReference>
<dbReference type="GO" id="GO:0051701">
    <property type="term" value="P:biological process involved in interaction with host"/>
    <property type="evidence" value="ECO:0007669"/>
    <property type="project" value="TreeGrafter"/>
</dbReference>
<evidence type="ECO:0000256" key="5">
    <source>
        <dbReference type="ARBA" id="ARBA00022516"/>
    </source>
</evidence>
<evidence type="ECO:0000256" key="12">
    <source>
        <dbReference type="SAM" id="MobiDB-lite"/>
    </source>
</evidence>
<evidence type="ECO:0000313" key="15">
    <source>
        <dbReference type="Proteomes" id="UP000642993"/>
    </source>
</evidence>
<evidence type="ECO:0000256" key="6">
    <source>
        <dbReference type="ARBA" id="ARBA00022679"/>
    </source>
</evidence>
<dbReference type="AlphaFoldDB" id="A0A927PM66"/>
<dbReference type="InterPro" id="IPR023213">
    <property type="entry name" value="CAT-like_dom_sf"/>
</dbReference>
<dbReference type="Gene3D" id="3.30.559.10">
    <property type="entry name" value="Chloramphenicol acetyltransferase-like domain"/>
    <property type="match status" value="1"/>
</dbReference>
<evidence type="ECO:0000256" key="8">
    <source>
        <dbReference type="ARBA" id="ARBA00023098"/>
    </source>
</evidence>
<dbReference type="GO" id="GO:0005886">
    <property type="term" value="C:plasma membrane"/>
    <property type="evidence" value="ECO:0007669"/>
    <property type="project" value="TreeGrafter"/>
</dbReference>
<evidence type="ECO:0000313" key="14">
    <source>
        <dbReference type="EMBL" id="MBD8506107.1"/>
    </source>
</evidence>